<dbReference type="Pfam" id="PF13546">
    <property type="entry name" value="DDE_5"/>
    <property type="match status" value="1"/>
</dbReference>
<comment type="caution">
    <text evidence="3">The sequence shown here is derived from an EMBL/GenBank/DDBJ whole genome shotgun (WGS) entry which is preliminary data.</text>
</comment>
<feature type="region of interest" description="Disordered" evidence="1">
    <location>
        <begin position="239"/>
        <end position="328"/>
    </location>
</feature>
<feature type="compositionally biased region" description="Basic and acidic residues" evidence="1">
    <location>
        <begin position="265"/>
        <end position="275"/>
    </location>
</feature>
<evidence type="ECO:0000313" key="4">
    <source>
        <dbReference type="Proteomes" id="UP001234880"/>
    </source>
</evidence>
<protein>
    <recommendedName>
        <fullName evidence="2">Transposase IS701-like DDE domain-containing protein</fullName>
    </recommendedName>
</protein>
<keyword evidence="4" id="KW-1185">Reference proteome</keyword>
<feature type="region of interest" description="Disordered" evidence="1">
    <location>
        <begin position="437"/>
        <end position="459"/>
    </location>
</feature>
<dbReference type="Proteomes" id="UP001234880">
    <property type="component" value="Unassembled WGS sequence"/>
</dbReference>
<gene>
    <name evidence="3" type="ORF">JOF35_000134</name>
</gene>
<dbReference type="InterPro" id="IPR038721">
    <property type="entry name" value="IS701-like_DDE_dom"/>
</dbReference>
<dbReference type="EMBL" id="JAURUE010000001">
    <property type="protein sequence ID" value="MDP9607857.1"/>
    <property type="molecule type" value="Genomic_DNA"/>
</dbReference>
<evidence type="ECO:0000313" key="3">
    <source>
        <dbReference type="EMBL" id="MDP9607857.1"/>
    </source>
</evidence>
<name>A0ABT9KHF4_9ACTN</name>
<accession>A0ABT9KHF4</accession>
<evidence type="ECO:0000259" key="2">
    <source>
        <dbReference type="Pfam" id="PF13546"/>
    </source>
</evidence>
<evidence type="ECO:0000256" key="1">
    <source>
        <dbReference type="SAM" id="MobiDB-lite"/>
    </source>
</evidence>
<proteinExistence type="predicted"/>
<reference evidence="3 4" key="1">
    <citation type="submission" date="2023-07" db="EMBL/GenBank/DDBJ databases">
        <title>Sequencing the genomes of 1000 actinobacteria strains.</title>
        <authorList>
            <person name="Klenk H.-P."/>
        </authorList>
    </citation>
    <scope>NUCLEOTIDE SEQUENCE [LARGE SCALE GENOMIC DNA]</scope>
    <source>
        <strain evidence="3 4">DSM 41600</strain>
    </source>
</reference>
<feature type="domain" description="Transposase IS701-like DDE" evidence="2">
    <location>
        <begin position="22"/>
        <end position="249"/>
    </location>
</feature>
<feature type="compositionally biased region" description="Basic residues" evidence="1">
    <location>
        <begin position="301"/>
        <end position="312"/>
    </location>
</feature>
<feature type="compositionally biased region" description="Basic residues" evidence="1">
    <location>
        <begin position="276"/>
        <end position="286"/>
    </location>
</feature>
<sequence length="492" mass="55008">MSLQQPGIQREPFAVASRFREDLFDCLTARGDELFELVDALLCADGPVTSPVDLTLVAEHRRGHGAMYEALNHGNVDVPRLRQVLAGLPMPQAPDGRLVLAVDVSNWLRPDAPTSAERLFCHVYGRSGRSSDQFIPGWPYSFVAALESGRTSWCQLLGAVRLGPEDDVAEVTAAQLRRVVTDLIEMGRWHFGDRDILIIFDAGYDAPRMAYLLEGLPVEVLGRMPSDRVMRRPTPTLKEYALASPGRATAEARQGVPLRQAGDLGRAERGHDAGHRPLRHRPRHGLGPHPPPPDHPLRVDRPHRRTPHHRRHADPPPGRPPARRRRPAPALAVVVRHRPEQRGRRRALAGVLEEVRHRASLQADETDSRVDPSKLRTPEAGERWTWLIIAAHTQIRLLRGAAADLRRPWEKPAEPGRLTPARVRRGFRNLRPNLPCLARAPKPNRPGPGRPLGSKNRFPATRYDVGKTVRRPETIAERLPGQTIKDKISACF</sequence>
<organism evidence="3 4">
    <name type="scientific">Streptomyces demainii</name>
    <dbReference type="NCBI Taxonomy" id="588122"/>
    <lineage>
        <taxon>Bacteria</taxon>
        <taxon>Bacillati</taxon>
        <taxon>Actinomycetota</taxon>
        <taxon>Actinomycetes</taxon>
        <taxon>Kitasatosporales</taxon>
        <taxon>Streptomycetaceae</taxon>
        <taxon>Streptomyces</taxon>
    </lineage>
</organism>